<dbReference type="InterPro" id="IPR013977">
    <property type="entry name" value="GcvT_C"/>
</dbReference>
<evidence type="ECO:0000259" key="3">
    <source>
        <dbReference type="Pfam" id="PF01571"/>
    </source>
</evidence>
<dbReference type="InterPro" id="IPR027266">
    <property type="entry name" value="TrmE/GcvT-like"/>
</dbReference>
<evidence type="ECO:0000259" key="4">
    <source>
        <dbReference type="Pfam" id="PF08669"/>
    </source>
</evidence>
<evidence type="ECO:0000259" key="2">
    <source>
        <dbReference type="Pfam" id="PF01266"/>
    </source>
</evidence>
<dbReference type="SUPFAM" id="SSF101790">
    <property type="entry name" value="Aminomethyltransferase beta-barrel domain"/>
    <property type="match status" value="1"/>
</dbReference>
<dbReference type="AlphaFoldDB" id="A0A7R9PZH1"/>
<dbReference type="Pfam" id="PF01571">
    <property type="entry name" value="GCV_T"/>
    <property type="match status" value="1"/>
</dbReference>
<protein>
    <recommendedName>
        <fullName evidence="7">Pyruvate dehydrogenase phosphatase regulatory subunit, mitochondrial</fullName>
    </recommendedName>
</protein>
<dbReference type="Gene3D" id="3.50.50.60">
    <property type="entry name" value="FAD/NAD(P)-binding domain"/>
    <property type="match status" value="2"/>
</dbReference>
<dbReference type="InterPro" id="IPR006076">
    <property type="entry name" value="FAD-dep_OxRdtase"/>
</dbReference>
<organism evidence="5">
    <name type="scientific">Medioppia subpectinata</name>
    <dbReference type="NCBI Taxonomy" id="1979941"/>
    <lineage>
        <taxon>Eukaryota</taxon>
        <taxon>Metazoa</taxon>
        <taxon>Ecdysozoa</taxon>
        <taxon>Arthropoda</taxon>
        <taxon>Chelicerata</taxon>
        <taxon>Arachnida</taxon>
        <taxon>Acari</taxon>
        <taxon>Acariformes</taxon>
        <taxon>Sarcoptiformes</taxon>
        <taxon>Oribatida</taxon>
        <taxon>Brachypylina</taxon>
        <taxon>Oppioidea</taxon>
        <taxon>Oppiidae</taxon>
        <taxon>Medioppia</taxon>
    </lineage>
</organism>
<dbReference type="EMBL" id="OC858473">
    <property type="protein sequence ID" value="CAD7626506.1"/>
    <property type="molecule type" value="Genomic_DNA"/>
</dbReference>
<dbReference type="Gene3D" id="2.40.30.110">
    <property type="entry name" value="Aminomethyltransferase beta-barrel domains"/>
    <property type="match status" value="1"/>
</dbReference>
<proteinExistence type="inferred from homology"/>
<dbReference type="InterPro" id="IPR029043">
    <property type="entry name" value="GcvT/YgfZ_C"/>
</dbReference>
<dbReference type="EMBL" id="CAJPIZ010003898">
    <property type="protein sequence ID" value="CAG2106936.1"/>
    <property type="molecule type" value="Genomic_DNA"/>
</dbReference>
<evidence type="ECO:0000313" key="6">
    <source>
        <dbReference type="Proteomes" id="UP000759131"/>
    </source>
</evidence>
<evidence type="ECO:0008006" key="7">
    <source>
        <dbReference type="Google" id="ProtNLM"/>
    </source>
</evidence>
<dbReference type="GO" id="GO:0005739">
    <property type="term" value="C:mitochondrion"/>
    <property type="evidence" value="ECO:0007669"/>
    <property type="project" value="TreeGrafter"/>
</dbReference>
<dbReference type="Gene3D" id="3.30.70.1400">
    <property type="entry name" value="Aminomethyltransferase beta-barrel domains"/>
    <property type="match status" value="1"/>
</dbReference>
<keyword evidence="6" id="KW-1185">Reference proteome</keyword>
<dbReference type="PANTHER" id="PTHR43757:SF15">
    <property type="entry name" value="PYRUVATE DEHYDROGENASE PHOSPHATASE REGULATORY SUBUNIT, MITOCHONDRIAL-LIKE"/>
    <property type="match status" value="1"/>
</dbReference>
<dbReference type="Proteomes" id="UP000759131">
    <property type="component" value="Unassembled WGS sequence"/>
</dbReference>
<dbReference type="OrthoDB" id="429143at2759"/>
<dbReference type="InterPro" id="IPR006222">
    <property type="entry name" value="GCVT_N"/>
</dbReference>
<dbReference type="Pfam" id="PF08669">
    <property type="entry name" value="GCV_T_C"/>
    <property type="match status" value="1"/>
</dbReference>
<reference evidence="5" key="1">
    <citation type="submission" date="2020-11" db="EMBL/GenBank/DDBJ databases">
        <authorList>
            <person name="Tran Van P."/>
        </authorList>
    </citation>
    <scope>NUCLEOTIDE SEQUENCE</scope>
</reference>
<sequence length="981" mass="110031">MNKIKSLVSARIMCGTSGHNHCCRHYRSGGSGGGGVGGVGATASSATMRSLPTEAKVIIYGNDLTALSIAYQLSQKGNFGPNCLVITGQKSDALSDSDSPQVNSCLLNHMIVANPRVSQLIQFSHQLFDVNTTGAVYVAHNPWTVDSFRRRISSSKLVFADDSGVNLLSKEDIERLYGQYLNCDQLLGALHVPNDGIIEDIAGQQRRLRALAVESGVQFVDNYLLSKIKINNNKISNVELIDCHTNRAKRIDCQYFVNSSNNYLTRLIAKRCPTRVRIPTLCTYNQVMVTKPFDGLHGTGGDGGGDSGVPIIHDFDQRFTVYQTSDRSLYLTGYEKVSKILQKNITSHPLRAYKLWITMYFKALKNLGQLVGDGECGQVVAIDNHFGFGWQRSHVLTENDRNGGMNTEIPEVYGNWDDFYRILKPIQERIPALSGAKLHKLVARLENFTPDGRSLIGEVPEIGNYLLAAAVAPQLAAGAGRLITDIITKSDNTFGHDFWSLDPRRFIPSQSNRIFLFDRLREVPAKARYNVNYPAPHNDYQTGHGLRTSPLYPRFKQAGALFQQIMGYERPAVYMGAVELDDYQSGLSDSESQSNEPLRHRYLETQSFGRPHWLDAVHQEYQACRERVALLDYCSFSKLELRSQGDEVVELLQYLCSNDVDINVGSIVHTGMQNERGGYENDVSLLRMADNHYMLIGPTEQQSRCISWIKSHDLDSVVDIRDISGQYTTLCLMGPLSKLVLSEVLADPSELNTFPFFTYKELAIGLAPEVRVCNLTHTGELGWVLYVPNDNAGHVYDMLVRVGQRYDMRHAGSIAMRTLRIEKFFAFWGQDLDTTTTPLECGRAFRVKFDKDFLGKRALLRQREEGVRRRYVQLLLDDFDDKCQVWPWGGEPIFICDPQYDSRAPVGLTTTTGYGFTLGRHVCLGFIRHPHNEIVSNDFILKSKFEVEVGGKRFKARTNIHSPKLTDVSGTYLATRSGPDL</sequence>
<dbReference type="Pfam" id="PF01266">
    <property type="entry name" value="DAO"/>
    <property type="match status" value="1"/>
</dbReference>
<feature type="domain" description="GCVT N-terminal" evidence="3">
    <location>
        <begin position="551"/>
        <end position="851"/>
    </location>
</feature>
<dbReference type="InterPro" id="IPR028896">
    <property type="entry name" value="GcvT/YgfZ/DmdA"/>
</dbReference>
<feature type="domain" description="Aminomethyltransferase C-terminal" evidence="4">
    <location>
        <begin position="869"/>
        <end position="957"/>
    </location>
</feature>
<dbReference type="SUPFAM" id="SSF103025">
    <property type="entry name" value="Folate-binding domain"/>
    <property type="match status" value="1"/>
</dbReference>
<comment type="similarity">
    <text evidence="1">Belongs to the GcvT family.</text>
</comment>
<dbReference type="FunFam" id="3.30.70.1400:FF:000003">
    <property type="entry name" value="Pyruvate dehydrogenase phosphatase regulatory subunit"/>
    <property type="match status" value="1"/>
</dbReference>
<name>A0A7R9PZH1_9ACAR</name>
<evidence type="ECO:0000256" key="1">
    <source>
        <dbReference type="ARBA" id="ARBA00008609"/>
    </source>
</evidence>
<dbReference type="Gene3D" id="3.30.1360.120">
    <property type="entry name" value="Probable tRNA modification gtpase trme, domain 1"/>
    <property type="match status" value="1"/>
</dbReference>
<dbReference type="Gene3D" id="3.30.9.10">
    <property type="entry name" value="D-Amino Acid Oxidase, subunit A, domain 2"/>
    <property type="match status" value="2"/>
</dbReference>
<gene>
    <name evidence="5" type="ORF">OSB1V03_LOCUS6939</name>
</gene>
<dbReference type="InterPro" id="IPR036188">
    <property type="entry name" value="FAD/NAD-bd_sf"/>
</dbReference>
<feature type="domain" description="FAD dependent oxidoreductase" evidence="2">
    <location>
        <begin position="113"/>
        <end position="485"/>
    </location>
</feature>
<accession>A0A7R9PZH1</accession>
<dbReference type="SUPFAM" id="SSF51905">
    <property type="entry name" value="FAD/NAD(P)-binding domain"/>
    <property type="match status" value="1"/>
</dbReference>
<evidence type="ECO:0000313" key="5">
    <source>
        <dbReference type="EMBL" id="CAD7626506.1"/>
    </source>
</evidence>
<dbReference type="PANTHER" id="PTHR43757">
    <property type="entry name" value="AMINOMETHYLTRANSFERASE"/>
    <property type="match status" value="1"/>
</dbReference>